<feature type="domain" description="Agenet" evidence="2">
    <location>
        <begin position="1777"/>
        <end position="1835"/>
    </location>
</feature>
<evidence type="ECO:0000313" key="3">
    <source>
        <dbReference type="EMBL" id="CAA0807605.1"/>
    </source>
</evidence>
<feature type="compositionally biased region" description="Low complexity" evidence="1">
    <location>
        <begin position="496"/>
        <end position="507"/>
    </location>
</feature>
<feature type="compositionally biased region" description="Basic and acidic residues" evidence="1">
    <location>
        <begin position="1944"/>
        <end position="1957"/>
    </location>
</feature>
<sequence length="2171" mass="231473">MDYNDNDHEGHNLHLAGEENSKFSSVLRPFALPKFDFDDSLQGHLRFDSLVENEVFLGIPSQEDNHWIEDFSRGGSGIDFSSSATESCALPRHVNVWSEATSSESVEMLLKAVGQEEMVPGENLMKESEPGDMLGSPTRQMENVGQDNTIDDVNDLKDSSISPAEVEGHISRSNQSDEVEGAQTEISVHAGGTNVSCYGVAGDGNKGFVSLNSETSEVQLKIACDNKKETCGLVNESLFTHVQQETVPVSLTDDKIENSPQNVAACAMNSVDQDNFSDVGVVSSSDVAHAISQEQEKGCNQNEGNLGAETEVTECHSSHEIPSPMEFSREEHLVQICVANFADVPTVTQDGESVSTKGRCNEVGFVAAGDSHRRTTVFAQSTDIKKSEGCSPFHESSISLQGEAIERLDVLGSDAITSTVSGDTEPNQAPAIQPHDNPTQIGSEDTQPGTHSSAETPRVTSEAICDSSDKVGESNHEDGQAYPVEGDSCGKKSVNDDTSGAGDTAAAQENLEDWVDHAALPLVAGSKKTGTEDTTPMQLDARENDLDLPITETDIKKLPFDSGDVSGDGNENEVSTFSGEGINVGTPTKSLLNNPAEACPASNTEAEDTKLTSSCAEGDELVDSDKHKAPSCDMTSRDQSKETQPIASVSMEPLELSELTHAFETEKGILPDSETGEAQERGQSLVLVEPSSGAVPDEGHKESSELTPVFETDKGSLVDVKTREIVKRSDQSLPLVEPSNTISAGGLKELPEKMDTSFSDSTAQNINVVAAPTEMAMGEAGRNSGDYPSTVSVASCSMEMDKPDLVAPTGVRCTGHPESLINNQAPLKQDDVEDIGKIVRKAENSVVNVSTEEEGTFTFDVRLMGVHSTGGSGKGSQSFSKIQACKLSLTGGGSPSTSGSNLTDPVAVKEVSHVRSLTPPSKSVKGPSERKTRRASGKSGKASANKGNQVKEATPLGQLPEKWEKSSHFLSPLESSQLVNFESAYKARGPIPIPTSSLPDLNSSVASPAFFQQPFTDLQQVQLRAQIFVYGSLIQGTAPDEACMVSAFDGGRSVWGPSWCACVERVHGQKSNVKNTETPVSLLSGPKAQDQTISQHFLEIEAFTPMSGRASKKPIPSPVVNQMLSLPSPLWNVSTPSAEALAPGSTSRSAVIDYLTGTPFNPYQTPPVRNYAPHTTWSSQAPFPVPWLTSSQTTPYDISTTYPAFPGMKEPVKLALNEESIPVVSASTSYASAISTSHTIVSTNAEAPSVDLKMLKASSGQTADAKTKKRKKSSGAEDAVRLSVTPSLVHNASAPVVASPLSDKGPAVEAPSQFPSTARYQGDQMHTHVISSHYSTSVAVATPSSFVQKGSPYHFFPVVSPSIANYQPKGGDLSIDKRAQNIEDCSKVEEAKLQAQEAATQAAAAISQCEGVWNQLGEQKQAGLTSDVQYKLASAAVAIAAAASVAKAAAAAAKIASTAAFQAKQMADEAVNTSGAVDSTGHDVNLVNASPNSILRGGDSNNAPGLAISAAREAAKKRIEAASAATRYAENLDAIVKAAELAAEAVSHAGKIVSLGEPFSLSGLAEAGPNNYWKVPQVGVGPGLKSNDKKNKSSSSNAGKVPEDCLNRLEEPDKDMYIASDVEQPVQELSGNVVDDHVTVEENIIDSGKHWENFKLRKDEKVSNSANTPGISHPDIESRSTSHVLSSIKEGSYVEVLKDCGDSKKAWFSANVLSLKDNEALVSYNGLQSAEGSAQLQEWVSVEAKDGQAPKVRIPHDMTALQFEGTRKRRRAAAKDYNWSVGDKVDAWVQNCWREGVIAEKSKKEATGLTVHFPEQGDSSTVKVWDLRPTLIWGDGQWTEWHRAGLGPASQGDSPAEKRPKLGGSSIEAKGKTKVAESTDFAEPQRNEVSRLPLSANEKLFSIGSTKSEENKPNMVRTKRPGVEKQPGSRVVFGVPKPGKKRKFMEVSKHYTSDRVAKTNVSDDSMKLSQPLAPAGSGPRGFKHNSKSDLKDKQAPESRPRSIKSGRPPSVPSRTSVQKDDSTSSQPNARSTRGLGTGKGSVSSNDNESGERNSGELNSSTKVGGASAGSIVFTSQARTKDNRKKTARRDSRFDRLHRGRPALASERSADNESNVNLIPEVSEPRRSVRRIQPTSRLLEGLQSSLLISKFPYEKTLKSQNKVANKGNNSRG</sequence>
<comment type="caution">
    <text evidence="3">The sequence shown here is derived from an EMBL/GenBank/DDBJ whole genome shotgun (WGS) entry which is preliminary data.</text>
</comment>
<accession>A0A9N7R298</accession>
<dbReference type="EMBL" id="CACSLK010001140">
    <property type="protein sequence ID" value="CAA0807605.1"/>
    <property type="molecule type" value="Genomic_DNA"/>
</dbReference>
<feature type="compositionally biased region" description="Polar residues" evidence="1">
    <location>
        <begin position="436"/>
        <end position="459"/>
    </location>
</feature>
<dbReference type="SMART" id="SM00743">
    <property type="entry name" value="Agenet"/>
    <property type="match status" value="2"/>
</dbReference>
<name>A0A9N7R298_STRHE</name>
<keyword evidence="4" id="KW-1185">Reference proteome</keyword>
<dbReference type="Pfam" id="PF05641">
    <property type="entry name" value="Agenet"/>
    <property type="match status" value="1"/>
</dbReference>
<feature type="domain" description="Agenet" evidence="2">
    <location>
        <begin position="1686"/>
        <end position="1752"/>
    </location>
</feature>
<proteinExistence type="predicted"/>
<evidence type="ECO:0000256" key="1">
    <source>
        <dbReference type="SAM" id="MobiDB-lite"/>
    </source>
</evidence>
<feature type="compositionally biased region" description="Polar residues" evidence="1">
    <location>
        <begin position="417"/>
        <end position="427"/>
    </location>
</feature>
<feature type="compositionally biased region" description="Basic and acidic residues" evidence="1">
    <location>
        <begin position="1869"/>
        <end position="1888"/>
    </location>
</feature>
<dbReference type="PANTHER" id="PTHR48429:SF1">
    <property type="entry name" value="AGENET DOMAIN-CONTAINING PROTEIN"/>
    <property type="match status" value="1"/>
</dbReference>
<feature type="region of interest" description="Disordered" evidence="1">
    <location>
        <begin position="525"/>
        <end position="710"/>
    </location>
</feature>
<feature type="region of interest" description="Disordered" evidence="1">
    <location>
        <begin position="1843"/>
        <end position="1888"/>
    </location>
</feature>
<dbReference type="InterPro" id="IPR055274">
    <property type="entry name" value="SWO1"/>
</dbReference>
<dbReference type="Proteomes" id="UP001153555">
    <property type="component" value="Unassembled WGS sequence"/>
</dbReference>
<dbReference type="OrthoDB" id="433924at2759"/>
<feature type="region of interest" description="Disordered" evidence="1">
    <location>
        <begin position="911"/>
        <end position="955"/>
    </location>
</feature>
<feature type="compositionally biased region" description="Basic and acidic residues" evidence="1">
    <location>
        <begin position="623"/>
        <end position="641"/>
    </location>
</feature>
<feature type="region of interest" description="Disordered" evidence="1">
    <location>
        <begin position="1904"/>
        <end position="2128"/>
    </location>
</feature>
<evidence type="ECO:0000313" key="4">
    <source>
        <dbReference type="Proteomes" id="UP001153555"/>
    </source>
</evidence>
<feature type="region of interest" description="Disordered" evidence="1">
    <location>
        <begin position="1583"/>
        <end position="1604"/>
    </location>
</feature>
<protein>
    <submittedName>
        <fullName evidence="3">G2484-1 protein</fullName>
    </submittedName>
</protein>
<organism evidence="3 4">
    <name type="scientific">Striga hermonthica</name>
    <name type="common">Purple witchweed</name>
    <name type="synonym">Buchnera hermonthica</name>
    <dbReference type="NCBI Taxonomy" id="68872"/>
    <lineage>
        <taxon>Eukaryota</taxon>
        <taxon>Viridiplantae</taxon>
        <taxon>Streptophyta</taxon>
        <taxon>Embryophyta</taxon>
        <taxon>Tracheophyta</taxon>
        <taxon>Spermatophyta</taxon>
        <taxon>Magnoliopsida</taxon>
        <taxon>eudicotyledons</taxon>
        <taxon>Gunneridae</taxon>
        <taxon>Pentapetalae</taxon>
        <taxon>asterids</taxon>
        <taxon>lamiids</taxon>
        <taxon>Lamiales</taxon>
        <taxon>Orobanchaceae</taxon>
        <taxon>Buchnereae</taxon>
        <taxon>Striga</taxon>
    </lineage>
</organism>
<dbReference type="InterPro" id="IPR008395">
    <property type="entry name" value="Agenet-like_dom"/>
</dbReference>
<gene>
    <name evidence="3" type="ORF">SHERM_10322</name>
</gene>
<feature type="compositionally biased region" description="Basic and acidic residues" evidence="1">
    <location>
        <begin position="467"/>
        <end position="479"/>
    </location>
</feature>
<feature type="compositionally biased region" description="Basic and acidic residues" evidence="1">
    <location>
        <begin position="1986"/>
        <end position="2000"/>
    </location>
</feature>
<dbReference type="InterPro" id="IPR014002">
    <property type="entry name" value="Agenet_dom_plant"/>
</dbReference>
<feature type="region of interest" description="Disordered" evidence="1">
    <location>
        <begin position="417"/>
        <end position="510"/>
    </location>
</feature>
<feature type="region of interest" description="Disordered" evidence="1">
    <location>
        <begin position="1258"/>
        <end position="1279"/>
    </location>
</feature>
<evidence type="ECO:0000259" key="2">
    <source>
        <dbReference type="SMART" id="SM00743"/>
    </source>
</evidence>
<dbReference type="PANTHER" id="PTHR48429">
    <property type="entry name" value="AGENET DOMAIN-CONTAINING PROTEIN"/>
    <property type="match status" value="1"/>
</dbReference>
<reference evidence="3" key="1">
    <citation type="submission" date="2019-12" db="EMBL/GenBank/DDBJ databases">
        <authorList>
            <person name="Scholes J."/>
        </authorList>
    </citation>
    <scope>NUCLEOTIDE SEQUENCE</scope>
</reference>